<comment type="caution">
    <text evidence="1">The sequence shown here is derived from an EMBL/GenBank/DDBJ whole genome shotgun (WGS) entry which is preliminary data.</text>
</comment>
<evidence type="ECO:0000313" key="1">
    <source>
        <dbReference type="EMBL" id="KAF3834590.1"/>
    </source>
</evidence>
<keyword evidence="2" id="KW-1185">Reference proteome</keyword>
<sequence>MPYESSTKAKDRLRQRKKNRFRDVLSESIDLKTRRSWIVCIESTSDLQSAALALINCETSVSLPLARLTLSMPRNTALSPMRPALADLERARGPLTAA</sequence>
<dbReference type="Proteomes" id="UP000518266">
    <property type="component" value="Unassembled WGS sequence"/>
</dbReference>
<dbReference type="EMBL" id="JAAKFY010000025">
    <property type="protein sequence ID" value="KAF3834590.1"/>
    <property type="molecule type" value="Genomic_DNA"/>
</dbReference>
<organism evidence="1 2">
    <name type="scientific">Dissostichus mawsoni</name>
    <name type="common">Antarctic cod</name>
    <dbReference type="NCBI Taxonomy" id="36200"/>
    <lineage>
        <taxon>Eukaryota</taxon>
        <taxon>Metazoa</taxon>
        <taxon>Chordata</taxon>
        <taxon>Craniata</taxon>
        <taxon>Vertebrata</taxon>
        <taxon>Euteleostomi</taxon>
        <taxon>Actinopterygii</taxon>
        <taxon>Neopterygii</taxon>
        <taxon>Teleostei</taxon>
        <taxon>Neoteleostei</taxon>
        <taxon>Acanthomorphata</taxon>
        <taxon>Eupercaria</taxon>
        <taxon>Perciformes</taxon>
        <taxon>Notothenioidei</taxon>
        <taxon>Nototheniidae</taxon>
        <taxon>Dissostichus</taxon>
    </lineage>
</organism>
<dbReference type="AlphaFoldDB" id="A0A7J5XC57"/>
<name>A0A7J5XC57_DISMA</name>
<evidence type="ECO:0000313" key="2">
    <source>
        <dbReference type="Proteomes" id="UP000518266"/>
    </source>
</evidence>
<proteinExistence type="predicted"/>
<reference evidence="1 2" key="1">
    <citation type="submission" date="2020-03" db="EMBL/GenBank/DDBJ databases">
        <title>Dissostichus mawsoni Genome sequencing and assembly.</title>
        <authorList>
            <person name="Park H."/>
        </authorList>
    </citation>
    <scope>NUCLEOTIDE SEQUENCE [LARGE SCALE GENOMIC DNA]</scope>
    <source>
        <strain evidence="1">DM0001</strain>
        <tissue evidence="1">Muscle</tissue>
    </source>
</reference>
<gene>
    <name evidence="1" type="ORF">F7725_027148</name>
</gene>
<protein>
    <submittedName>
        <fullName evidence="1">Uncharacterized protein</fullName>
    </submittedName>
</protein>
<accession>A0A7J5XC57</accession>